<evidence type="ECO:0000313" key="1">
    <source>
        <dbReference type="EMBL" id="KOO40415.1"/>
    </source>
</evidence>
<keyword evidence="2" id="KW-1185">Reference proteome</keyword>
<proteinExistence type="predicted"/>
<evidence type="ECO:0000313" key="2">
    <source>
        <dbReference type="Proteomes" id="UP000037558"/>
    </source>
</evidence>
<name>A0A0M0KNM5_9BACI</name>
<dbReference type="Proteomes" id="UP000037558">
    <property type="component" value="Unassembled WGS sequence"/>
</dbReference>
<protein>
    <submittedName>
        <fullName evidence="1">Uncharacterized protein</fullName>
    </submittedName>
</protein>
<accession>A0A0M0KNM5</accession>
<dbReference type="EMBL" id="LILC01000033">
    <property type="protein sequence ID" value="KOO40415.1"/>
    <property type="molecule type" value="Genomic_DNA"/>
</dbReference>
<organism evidence="1 2">
    <name type="scientific">Priestia koreensis</name>
    <dbReference type="NCBI Taxonomy" id="284581"/>
    <lineage>
        <taxon>Bacteria</taxon>
        <taxon>Bacillati</taxon>
        <taxon>Bacillota</taxon>
        <taxon>Bacilli</taxon>
        <taxon>Bacillales</taxon>
        <taxon>Bacillaceae</taxon>
        <taxon>Priestia</taxon>
    </lineage>
</organism>
<comment type="caution">
    <text evidence="1">The sequence shown here is derived from an EMBL/GenBank/DDBJ whole genome shotgun (WGS) entry which is preliminary data.</text>
</comment>
<reference evidence="2" key="1">
    <citation type="submission" date="2015-08" db="EMBL/GenBank/DDBJ databases">
        <title>Fjat-14210 dsm16467.</title>
        <authorList>
            <person name="Liu B."/>
            <person name="Wang J."/>
            <person name="Zhu Y."/>
            <person name="Liu G."/>
            <person name="Chen Q."/>
            <person name="Chen Z."/>
            <person name="Lan J."/>
            <person name="Che J."/>
            <person name="Ge C."/>
            <person name="Shi H."/>
            <person name="Pan Z."/>
            <person name="Liu X."/>
        </authorList>
    </citation>
    <scope>NUCLEOTIDE SEQUENCE [LARGE SCALE GENOMIC DNA]</scope>
    <source>
        <strain evidence="2">DSM 16467</strain>
    </source>
</reference>
<dbReference type="AlphaFoldDB" id="A0A0M0KNM5"/>
<gene>
    <name evidence="1" type="ORF">AMD01_20940</name>
</gene>
<dbReference type="PATRIC" id="fig|284581.3.peg.2697"/>
<sequence length="124" mass="14198">MTSSGSPAYQLSFDAKAYQNSDAYKAQKEIDQMASGYVQDKKEQKQRISDQKAAIKAEKQRKIQANKPWYEKAGDLAGSRWSRSCYQYKAFGHETNRIWSDGSRWVYPVRRLGGTSDKGRQCCL</sequence>